<dbReference type="GO" id="GO:0003824">
    <property type="term" value="F:catalytic activity"/>
    <property type="evidence" value="ECO:0007669"/>
    <property type="project" value="InterPro"/>
</dbReference>
<dbReference type="Gene3D" id="3.20.20.70">
    <property type="entry name" value="Aldolase class I"/>
    <property type="match status" value="1"/>
</dbReference>
<feature type="domain" description="Radical SAM core" evidence="7">
    <location>
        <begin position="1"/>
        <end position="211"/>
    </location>
</feature>
<dbReference type="SFLD" id="SFLDS00029">
    <property type="entry name" value="Radical_SAM"/>
    <property type="match status" value="2"/>
</dbReference>
<dbReference type="InterPro" id="IPR050377">
    <property type="entry name" value="Radical_SAM_PqqE_MftC-like"/>
</dbReference>
<dbReference type="Proteomes" id="UP000242520">
    <property type="component" value="Unassembled WGS sequence"/>
</dbReference>
<dbReference type="InterPro" id="IPR023885">
    <property type="entry name" value="4Fe4S-binding_SPASM_dom"/>
</dbReference>
<dbReference type="InterPro" id="IPR013785">
    <property type="entry name" value="Aldolase_TIM"/>
</dbReference>
<evidence type="ECO:0000313" key="8">
    <source>
        <dbReference type="EMBL" id="SHH40221.1"/>
    </source>
</evidence>
<evidence type="ECO:0000259" key="7">
    <source>
        <dbReference type="PROSITE" id="PS51918"/>
    </source>
</evidence>
<accession>A0A1M5SNW9</accession>
<dbReference type="PIRSF" id="PIRSF037420">
    <property type="entry name" value="PQQ_syn_pqqE"/>
    <property type="match status" value="1"/>
</dbReference>
<evidence type="ECO:0000256" key="4">
    <source>
        <dbReference type="ARBA" id="ARBA00022723"/>
    </source>
</evidence>
<evidence type="ECO:0000256" key="3">
    <source>
        <dbReference type="ARBA" id="ARBA00022691"/>
    </source>
</evidence>
<keyword evidence="5" id="KW-0408">Iron</keyword>
<keyword evidence="2" id="KW-0004">4Fe-4S</keyword>
<dbReference type="Pfam" id="PF04055">
    <property type="entry name" value="Radical_SAM"/>
    <property type="match status" value="1"/>
</dbReference>
<keyword evidence="9" id="KW-1185">Reference proteome</keyword>
<reference evidence="9" key="1">
    <citation type="submission" date="2016-11" db="EMBL/GenBank/DDBJ databases">
        <authorList>
            <person name="Varghese N."/>
            <person name="Submissions S."/>
        </authorList>
    </citation>
    <scope>NUCLEOTIDE SEQUENCE [LARGE SCALE GENOMIC DNA]</scope>
    <source>
        <strain evidence="9">DSM 15285</strain>
    </source>
</reference>
<dbReference type="EMBL" id="FQXH01000022">
    <property type="protein sequence ID" value="SHH40221.1"/>
    <property type="molecule type" value="Genomic_DNA"/>
</dbReference>
<keyword evidence="6" id="KW-0411">Iron-sulfur</keyword>
<dbReference type="SFLD" id="SFLDG01387">
    <property type="entry name" value="BtrN-like_SPASM_domain_contain"/>
    <property type="match status" value="1"/>
</dbReference>
<dbReference type="SFLD" id="SFLDG01067">
    <property type="entry name" value="SPASM/twitch_domain_containing"/>
    <property type="match status" value="2"/>
</dbReference>
<dbReference type="SUPFAM" id="SSF102114">
    <property type="entry name" value="Radical SAM enzymes"/>
    <property type="match status" value="1"/>
</dbReference>
<dbReference type="PANTHER" id="PTHR11228:SF7">
    <property type="entry name" value="PQQA PEPTIDE CYCLASE"/>
    <property type="match status" value="1"/>
</dbReference>
<dbReference type="AlphaFoldDB" id="A0A1M5SNW9"/>
<dbReference type="NCBIfam" id="TIGR04085">
    <property type="entry name" value="rSAM_more_4Fe4S"/>
    <property type="match status" value="1"/>
</dbReference>
<dbReference type="SFLD" id="SFLDG01386">
    <property type="entry name" value="main_SPASM_domain-containing"/>
    <property type="match status" value="1"/>
</dbReference>
<keyword evidence="4" id="KW-0479">Metal-binding</keyword>
<dbReference type="PANTHER" id="PTHR11228">
    <property type="entry name" value="RADICAL SAM DOMAIN PROTEIN"/>
    <property type="match status" value="1"/>
</dbReference>
<evidence type="ECO:0000256" key="2">
    <source>
        <dbReference type="ARBA" id="ARBA00022485"/>
    </source>
</evidence>
<dbReference type="CDD" id="cd01335">
    <property type="entry name" value="Radical_SAM"/>
    <property type="match status" value="1"/>
</dbReference>
<dbReference type="InterPro" id="IPR017200">
    <property type="entry name" value="PqqE-like"/>
</dbReference>
<organism evidence="8 9">
    <name type="scientific">Tepidibacter thalassicus DSM 15285</name>
    <dbReference type="NCBI Taxonomy" id="1123350"/>
    <lineage>
        <taxon>Bacteria</taxon>
        <taxon>Bacillati</taxon>
        <taxon>Bacillota</taxon>
        <taxon>Clostridia</taxon>
        <taxon>Peptostreptococcales</taxon>
        <taxon>Peptostreptococcaceae</taxon>
        <taxon>Tepidibacter</taxon>
    </lineage>
</organism>
<dbReference type="PROSITE" id="PS51918">
    <property type="entry name" value="RADICAL_SAM"/>
    <property type="match status" value="1"/>
</dbReference>
<dbReference type="InterPro" id="IPR058240">
    <property type="entry name" value="rSAM_sf"/>
</dbReference>
<protein>
    <submittedName>
        <fullName evidence="8">Putative heme d1 biosynthesis radical SAM protein NirJ2</fullName>
    </submittedName>
</protein>
<dbReference type="InterPro" id="IPR034391">
    <property type="entry name" value="AdoMet-like_SPASM_containing"/>
</dbReference>
<evidence type="ECO:0000256" key="5">
    <source>
        <dbReference type="ARBA" id="ARBA00023004"/>
    </source>
</evidence>
<dbReference type="GO" id="GO:0051539">
    <property type="term" value="F:4 iron, 4 sulfur cluster binding"/>
    <property type="evidence" value="ECO:0007669"/>
    <property type="project" value="UniProtKB-KW"/>
</dbReference>
<evidence type="ECO:0000313" key="9">
    <source>
        <dbReference type="Proteomes" id="UP000242520"/>
    </source>
</evidence>
<dbReference type="STRING" id="1123350.SAMN02744040_01842"/>
<sequence>MTKNCNLYCKHCYRDAGPNEKQKDELDTKESKELIKGIAKAGFKILIFSGGEPLLREDLFELTEYAHSLGLIVGLGTNGTLITKEIAKKLKESKVRAVAISLDSLDENKHDEFRQVKGSFKDCIRGIKESINAGLKVQINTTVTKSNYEEITKITDYISSLGGHSHHPFFLVEVGRGKNIGKEGLNKKEYKEIINRILDKQKNTHIELKPTCAPQFMVEAKEKGMDMRFSRGCIAGIKYCCILPNGDVHICPYLPIKVGSVREKPFDVIWEQSEIFNKLRDYKNYKGNCGSCKNINICGGCRARAFSKTGDYLQEDTFCLKGDD</sequence>
<proteinExistence type="predicted"/>
<evidence type="ECO:0000256" key="6">
    <source>
        <dbReference type="ARBA" id="ARBA00023014"/>
    </source>
</evidence>
<evidence type="ECO:0000256" key="1">
    <source>
        <dbReference type="ARBA" id="ARBA00001966"/>
    </source>
</evidence>
<name>A0A1M5SNW9_9FIRM</name>
<keyword evidence="3" id="KW-0949">S-adenosyl-L-methionine</keyword>
<dbReference type="GO" id="GO:0046872">
    <property type="term" value="F:metal ion binding"/>
    <property type="evidence" value="ECO:0007669"/>
    <property type="project" value="UniProtKB-KW"/>
</dbReference>
<dbReference type="Pfam" id="PF13186">
    <property type="entry name" value="SPASM"/>
    <property type="match status" value="1"/>
</dbReference>
<dbReference type="InterPro" id="IPR007197">
    <property type="entry name" value="rSAM"/>
</dbReference>
<gene>
    <name evidence="8" type="ORF">SAMN02744040_01842</name>
</gene>
<comment type="cofactor">
    <cofactor evidence="1">
        <name>[4Fe-4S] cluster</name>
        <dbReference type="ChEBI" id="CHEBI:49883"/>
    </cofactor>
</comment>
<dbReference type="CDD" id="cd21123">
    <property type="entry name" value="SPASM_MftC-like"/>
    <property type="match status" value="1"/>
</dbReference>